<dbReference type="AlphaFoldDB" id="A0A1I4F9R1"/>
<protein>
    <submittedName>
        <fullName evidence="1">Uncharacterized protein</fullName>
    </submittedName>
</protein>
<evidence type="ECO:0000313" key="2">
    <source>
        <dbReference type="Proteomes" id="UP000323300"/>
    </source>
</evidence>
<evidence type="ECO:0000313" key="1">
    <source>
        <dbReference type="EMBL" id="SFL14725.1"/>
    </source>
</evidence>
<dbReference type="Proteomes" id="UP000323300">
    <property type="component" value="Unassembled WGS sequence"/>
</dbReference>
<name>A0A1I4F9R1_9HYPH</name>
<keyword evidence="2" id="KW-1185">Reference proteome</keyword>
<accession>A0A1I4F9R1</accession>
<reference evidence="1 2" key="1">
    <citation type="submission" date="2016-10" db="EMBL/GenBank/DDBJ databases">
        <authorList>
            <person name="Varghese N."/>
            <person name="Submissions S."/>
        </authorList>
    </citation>
    <scope>NUCLEOTIDE SEQUENCE [LARGE SCALE GENOMIC DNA]</scope>
    <source>
        <strain evidence="1 2">DSM 21822</strain>
    </source>
</reference>
<sequence>MSQIPQALAFAQHAFEILGDRAPCKARGDVEGCTFPFTVLRGLHVEHAPTM</sequence>
<dbReference type="EMBL" id="FOSL01000040">
    <property type="protein sequence ID" value="SFL14725.1"/>
    <property type="molecule type" value="Genomic_DNA"/>
</dbReference>
<gene>
    <name evidence="1" type="ORF">SAMN04488498_14014</name>
</gene>
<organism evidence="1 2">
    <name type="scientific">Neomesorhizobium albiziae</name>
    <dbReference type="NCBI Taxonomy" id="335020"/>
    <lineage>
        <taxon>Bacteria</taxon>
        <taxon>Pseudomonadati</taxon>
        <taxon>Pseudomonadota</taxon>
        <taxon>Alphaproteobacteria</taxon>
        <taxon>Hyphomicrobiales</taxon>
        <taxon>Phyllobacteriaceae</taxon>
        <taxon>Neomesorhizobium</taxon>
    </lineage>
</organism>
<proteinExistence type="predicted"/>